<keyword evidence="4 5" id="KW-0131">Cell cycle</keyword>
<comment type="caution">
    <text evidence="6">The sequence shown here is derived from an EMBL/GenBank/DDBJ whole genome shotgun (WGS) entry which is preliminary data.</text>
</comment>
<dbReference type="EMBL" id="AZFT01000053">
    <property type="protein sequence ID" value="KRL83789.1"/>
    <property type="molecule type" value="Genomic_DNA"/>
</dbReference>
<dbReference type="Proteomes" id="UP000051324">
    <property type="component" value="Unassembled WGS sequence"/>
</dbReference>
<dbReference type="InterPro" id="IPR005234">
    <property type="entry name" value="ScpB_csome_segregation"/>
</dbReference>
<comment type="similarity">
    <text evidence="5">Belongs to the ScpB family.</text>
</comment>
<dbReference type="PANTHER" id="PTHR34298:SF2">
    <property type="entry name" value="SEGREGATION AND CONDENSATION PROTEIN B"/>
    <property type="match status" value="1"/>
</dbReference>
<evidence type="ECO:0000256" key="5">
    <source>
        <dbReference type="HAMAP-Rule" id="MF_01804"/>
    </source>
</evidence>
<dbReference type="NCBIfam" id="TIGR00281">
    <property type="entry name" value="SMC-Scp complex subunit ScpB"/>
    <property type="match status" value="1"/>
</dbReference>
<dbReference type="PIRSF" id="PIRSF019345">
    <property type="entry name" value="ScpB"/>
    <property type="match status" value="1"/>
</dbReference>
<evidence type="ECO:0000313" key="7">
    <source>
        <dbReference type="Proteomes" id="UP000051324"/>
    </source>
</evidence>
<dbReference type="RefSeq" id="WP_025087768.1">
    <property type="nucleotide sequence ID" value="NZ_AZFT01000053.1"/>
</dbReference>
<dbReference type="GO" id="GO:0005737">
    <property type="term" value="C:cytoplasm"/>
    <property type="evidence" value="ECO:0007669"/>
    <property type="project" value="UniProtKB-SubCell"/>
</dbReference>
<evidence type="ECO:0000256" key="3">
    <source>
        <dbReference type="ARBA" id="ARBA00022829"/>
    </source>
</evidence>
<evidence type="ECO:0000256" key="2">
    <source>
        <dbReference type="ARBA" id="ARBA00022618"/>
    </source>
</evidence>
<organism evidence="6 7">
    <name type="scientific">Ligilactobacillus apodemi DSM 16634 = JCM 16172</name>
    <dbReference type="NCBI Taxonomy" id="1423724"/>
    <lineage>
        <taxon>Bacteria</taxon>
        <taxon>Bacillati</taxon>
        <taxon>Bacillota</taxon>
        <taxon>Bacilli</taxon>
        <taxon>Lactobacillales</taxon>
        <taxon>Lactobacillaceae</taxon>
        <taxon>Ligilactobacillus</taxon>
    </lineage>
</organism>
<dbReference type="GO" id="GO:0051304">
    <property type="term" value="P:chromosome separation"/>
    <property type="evidence" value="ECO:0007669"/>
    <property type="project" value="InterPro"/>
</dbReference>
<dbReference type="OrthoDB" id="9806226at2"/>
<protein>
    <recommendedName>
        <fullName evidence="5">Segregation and condensation protein B</fullName>
    </recommendedName>
</protein>
<dbReference type="InterPro" id="IPR036388">
    <property type="entry name" value="WH-like_DNA-bd_sf"/>
</dbReference>
<evidence type="ECO:0000256" key="4">
    <source>
        <dbReference type="ARBA" id="ARBA00023306"/>
    </source>
</evidence>
<dbReference type="HAMAP" id="MF_01804">
    <property type="entry name" value="ScpB"/>
    <property type="match status" value="1"/>
</dbReference>
<comment type="function">
    <text evidence="5">Participates in chromosomal partition during cell division. May act via the formation of a condensin-like complex containing Smc and ScpA that pull DNA away from mid-cell into both cell halves.</text>
</comment>
<accession>A0A0R1TQS9</accession>
<keyword evidence="1 5" id="KW-0963">Cytoplasm</keyword>
<dbReference type="STRING" id="1423724.FC32_GL001050"/>
<comment type="subunit">
    <text evidence="5">Homodimer. Homodimerization may be required to stabilize the binding of ScpA to the Smc head domains. Component of a cohesin-like complex composed of ScpA, ScpB and the Smc homodimer, in which ScpA and ScpB bind to the head domain of Smc. The presence of the three proteins is required for the association of the complex with DNA.</text>
</comment>
<dbReference type="GO" id="GO:0051301">
    <property type="term" value="P:cell division"/>
    <property type="evidence" value="ECO:0007669"/>
    <property type="project" value="UniProtKB-KW"/>
</dbReference>
<reference evidence="6 7" key="1">
    <citation type="journal article" date="2015" name="Genome Announc.">
        <title>Expanding the biotechnology potential of lactobacilli through comparative genomics of 213 strains and associated genera.</title>
        <authorList>
            <person name="Sun Z."/>
            <person name="Harris H.M."/>
            <person name="McCann A."/>
            <person name="Guo C."/>
            <person name="Argimon S."/>
            <person name="Zhang W."/>
            <person name="Yang X."/>
            <person name="Jeffery I.B."/>
            <person name="Cooney J.C."/>
            <person name="Kagawa T.F."/>
            <person name="Liu W."/>
            <person name="Song Y."/>
            <person name="Salvetti E."/>
            <person name="Wrobel A."/>
            <person name="Rasinkangas P."/>
            <person name="Parkhill J."/>
            <person name="Rea M.C."/>
            <person name="O'Sullivan O."/>
            <person name="Ritari J."/>
            <person name="Douillard F.P."/>
            <person name="Paul Ross R."/>
            <person name="Yang R."/>
            <person name="Briner A.E."/>
            <person name="Felis G.E."/>
            <person name="de Vos W.M."/>
            <person name="Barrangou R."/>
            <person name="Klaenhammer T.R."/>
            <person name="Caufield P.W."/>
            <person name="Cui Y."/>
            <person name="Zhang H."/>
            <person name="O'Toole P.W."/>
        </authorList>
    </citation>
    <scope>NUCLEOTIDE SEQUENCE [LARGE SCALE GENOMIC DNA]</scope>
    <source>
        <strain evidence="6 7">DSM 16634</strain>
    </source>
</reference>
<dbReference type="InterPro" id="IPR036390">
    <property type="entry name" value="WH_DNA-bd_sf"/>
</dbReference>
<dbReference type="GO" id="GO:0006260">
    <property type="term" value="P:DNA replication"/>
    <property type="evidence" value="ECO:0007669"/>
    <property type="project" value="UniProtKB-UniRule"/>
</dbReference>
<evidence type="ECO:0000313" key="6">
    <source>
        <dbReference type="EMBL" id="KRL83789.1"/>
    </source>
</evidence>
<dbReference type="AlphaFoldDB" id="A0A0R1TQS9"/>
<dbReference type="SUPFAM" id="SSF46785">
    <property type="entry name" value="Winged helix' DNA-binding domain"/>
    <property type="match status" value="2"/>
</dbReference>
<dbReference type="eggNOG" id="COG1386">
    <property type="taxonomic scope" value="Bacteria"/>
</dbReference>
<keyword evidence="3 5" id="KW-0159">Chromosome partition</keyword>
<dbReference type="PANTHER" id="PTHR34298">
    <property type="entry name" value="SEGREGATION AND CONDENSATION PROTEIN B"/>
    <property type="match status" value="1"/>
</dbReference>
<dbReference type="Pfam" id="PF04079">
    <property type="entry name" value="SMC_ScpB"/>
    <property type="match status" value="1"/>
</dbReference>
<evidence type="ECO:0000256" key="1">
    <source>
        <dbReference type="ARBA" id="ARBA00022490"/>
    </source>
</evidence>
<keyword evidence="7" id="KW-1185">Reference proteome</keyword>
<dbReference type="PATRIC" id="fig|1423724.4.peg.1092"/>
<gene>
    <name evidence="5" type="primary">scpB</name>
    <name evidence="6" type="ORF">FC32_GL001050</name>
</gene>
<name>A0A0R1TQS9_9LACO</name>
<comment type="subcellular location">
    <subcellularLocation>
        <location evidence="5">Cytoplasm</location>
    </subcellularLocation>
    <text evidence="5">Associated with two foci at the outer edges of the nucleoid region in young cells, and at four foci within both cell halves in older cells.</text>
</comment>
<keyword evidence="2 5" id="KW-0132">Cell division</keyword>
<sequence>MLSNQAKIESLLFVSGNDGITAREISQLTGIMKPAVLEQLALLTEKYQKDATTALKLIHADERYRLVTKKGVAGLVRQYFESPAMTELSAAALETLAIVAYRQPVTRVQIDEIRGVQSSGMIQKLLLLDLIKEAGRLDAPGRPIMYATTENFLNYFGINDLSQLPELPKEDDDKIENTDDLLSLFNDALADEDA</sequence>
<proteinExistence type="inferred from homology"/>
<dbReference type="Gene3D" id="1.10.10.10">
    <property type="entry name" value="Winged helix-like DNA-binding domain superfamily/Winged helix DNA-binding domain"/>
    <property type="match status" value="2"/>
</dbReference>